<dbReference type="PANTHER" id="PTHR11255">
    <property type="entry name" value="DIACYLGLYCEROL KINASE"/>
    <property type="match status" value="1"/>
</dbReference>
<organism evidence="17 18">
    <name type="scientific">Besnoitia besnoiti</name>
    <name type="common">Apicomplexan protozoan</name>
    <dbReference type="NCBI Taxonomy" id="94643"/>
    <lineage>
        <taxon>Eukaryota</taxon>
        <taxon>Sar</taxon>
        <taxon>Alveolata</taxon>
        <taxon>Apicomplexa</taxon>
        <taxon>Conoidasida</taxon>
        <taxon>Coccidia</taxon>
        <taxon>Eucoccidiorida</taxon>
        <taxon>Eimeriorina</taxon>
        <taxon>Sarcocystidae</taxon>
        <taxon>Besnoitia</taxon>
    </lineage>
</organism>
<feature type="compositionally biased region" description="Basic and acidic residues" evidence="13">
    <location>
        <begin position="372"/>
        <end position="381"/>
    </location>
</feature>
<dbReference type="Proteomes" id="UP000224006">
    <property type="component" value="Chromosome VIII"/>
</dbReference>
<dbReference type="VEuPathDB" id="ToxoDB:BESB_082100"/>
<evidence type="ECO:0000259" key="16">
    <source>
        <dbReference type="PROSITE" id="PS50146"/>
    </source>
</evidence>
<dbReference type="PROSITE" id="PS00479">
    <property type="entry name" value="ZF_DAG_PE_1"/>
    <property type="match status" value="1"/>
</dbReference>
<feature type="region of interest" description="Disordered" evidence="13">
    <location>
        <begin position="1430"/>
        <end position="1519"/>
    </location>
</feature>
<feature type="compositionally biased region" description="Polar residues" evidence="13">
    <location>
        <begin position="522"/>
        <end position="532"/>
    </location>
</feature>
<dbReference type="SMART" id="SM00045">
    <property type="entry name" value="DAGKa"/>
    <property type="match status" value="1"/>
</dbReference>
<evidence type="ECO:0000256" key="7">
    <source>
        <dbReference type="ARBA" id="ARBA00022771"/>
    </source>
</evidence>
<evidence type="ECO:0000256" key="6">
    <source>
        <dbReference type="ARBA" id="ARBA00022741"/>
    </source>
</evidence>
<dbReference type="InterPro" id="IPR017438">
    <property type="entry name" value="ATP-NAD_kinase_N"/>
</dbReference>
<feature type="compositionally biased region" description="Gly residues" evidence="13">
    <location>
        <begin position="1664"/>
        <end position="1673"/>
    </location>
</feature>
<feature type="compositionally biased region" description="Basic and acidic residues" evidence="13">
    <location>
        <begin position="676"/>
        <end position="689"/>
    </location>
</feature>
<feature type="domain" description="DAGKc" evidence="16">
    <location>
        <begin position="758"/>
        <end position="1000"/>
    </location>
</feature>
<dbReference type="InterPro" id="IPR046349">
    <property type="entry name" value="C1-like_sf"/>
</dbReference>
<comment type="subcellular location">
    <subcellularLocation>
        <location evidence="1">Membrane</location>
    </subcellularLocation>
</comment>
<dbReference type="Gene3D" id="3.40.50.10330">
    <property type="entry name" value="Probable inorganic polyphosphate/atp-NAD kinase, domain 1"/>
    <property type="match status" value="1"/>
</dbReference>
<comment type="similarity">
    <text evidence="2 12">Belongs to the eukaryotic diacylglycerol kinase family.</text>
</comment>
<dbReference type="PANTHER" id="PTHR11255:SF54">
    <property type="entry name" value="DIACYLGLYCEROL KINASE THETA"/>
    <property type="match status" value="1"/>
</dbReference>
<dbReference type="SUPFAM" id="SSF111331">
    <property type="entry name" value="NAD kinase/diacylglycerol kinase-like"/>
    <property type="match status" value="3"/>
</dbReference>
<dbReference type="Pfam" id="PF00781">
    <property type="entry name" value="DAGK_cat"/>
    <property type="match status" value="2"/>
</dbReference>
<evidence type="ECO:0000256" key="2">
    <source>
        <dbReference type="ARBA" id="ARBA00009280"/>
    </source>
</evidence>
<feature type="transmembrane region" description="Helical" evidence="14">
    <location>
        <begin position="134"/>
        <end position="156"/>
    </location>
</feature>
<dbReference type="GO" id="GO:0004143">
    <property type="term" value="F:ATP-dependent diacylglycerol kinase activity"/>
    <property type="evidence" value="ECO:0007669"/>
    <property type="project" value="UniProtKB-EC"/>
</dbReference>
<evidence type="ECO:0000256" key="9">
    <source>
        <dbReference type="ARBA" id="ARBA00022833"/>
    </source>
</evidence>
<feature type="region of interest" description="Disordered" evidence="13">
    <location>
        <begin position="1"/>
        <end position="30"/>
    </location>
</feature>
<feature type="compositionally biased region" description="Polar residues" evidence="13">
    <location>
        <begin position="933"/>
        <end position="944"/>
    </location>
</feature>
<keyword evidence="5" id="KW-0677">Repeat</keyword>
<keyword evidence="11 14" id="KW-0472">Membrane</keyword>
<evidence type="ECO:0000256" key="13">
    <source>
        <dbReference type="SAM" id="MobiDB-lite"/>
    </source>
</evidence>
<evidence type="ECO:0000313" key="18">
    <source>
        <dbReference type="Proteomes" id="UP000224006"/>
    </source>
</evidence>
<feature type="compositionally biased region" description="Low complexity" evidence="13">
    <location>
        <begin position="1484"/>
        <end position="1506"/>
    </location>
</feature>
<proteinExistence type="inferred from homology"/>
<evidence type="ECO:0000256" key="5">
    <source>
        <dbReference type="ARBA" id="ARBA00022737"/>
    </source>
</evidence>
<feature type="compositionally biased region" description="Polar residues" evidence="13">
    <location>
        <begin position="544"/>
        <end position="556"/>
    </location>
</feature>
<feature type="compositionally biased region" description="Low complexity" evidence="13">
    <location>
        <begin position="891"/>
        <end position="904"/>
    </location>
</feature>
<sequence>MAPPPPRLFGAAPRGVSSARASAPPRPRFSPARSLELRRGSALLLLLSLVLFPALAVSSSASVAPADYSDDLFCAYYGDSDCPSFLSFATQTLAVGVRACRTYSSLAFRSVFSLLSRLPFLEAPGGGAGAGARMLHVVLSVFATVLFLLLLSQIFWRYRVHHYNKAGSQGLIPKSLHQWEPFSSSSSPRYCSVCRQLISGFLIYRNTGWACSLCQRYAHTKCLRLAERLDCKTPCLPAPTPHVFIQGNLAAEATCCCCGLACSSNFGLDGLRCLWCNRTLHEECRHRLPSPLCDLGAFRQLILPPSAVSLSFSLLSSNRGLLRVASSLWGRLGVKEVMKEGFKEGLREVQEGVRKFNETIVQPLKKSLKFEQKTHAGEKKTPHTAKAAGAACAPESGKWKAREAEAPSQNAPEEGGAVAAATPEDKGKTGKRKTAREKAKDEKKGGHEKKATAEEARVGEETKHAPKNDSAHEGKPPAAQRGVKENEPAAGDRGLSKIDRESQAPGETAPPDLGSLGDAHTLSCSGACSSLESTDRLRAASAPAGSTVSETPTAPSSVEAPCARAGKGAAKERKQQRKAAAAQGDAESVGDEAAAGSGAREGETRRAAAVHSGDATASPSPGARAPRRCGGSGEETGSEAAARDASRQACSTEEEDAEEEKASSEPAKLTLSFARSDGDEGAERARRGGGEGSRCVANKKTQMPLKAASRKTSVGGGKARRGETSSRTQMMYTVAKVMPPKASVWRLKSNPSLWFAEAHATPLLVFVNVKSGGQTGKSIYKDLVAVLNPLQVIDIQAEGGPTRALTFFRPLALTKRLRVLVCGGDGTVGWIIDSIHKVYGTKAETEPSEAAEQTEEDRGACASETGSGALDSAAEGDTARSADETCSRTTASPHAPAAGAGAPPEGAPSPRAPQKAGETAKRSTRRRREGSLSGKNETNNGASDLSSLVPVGICPLGTGNDLSNVLGWGFSFDGDIMKHLLKIQSAVSSTLDLWKVKVVSDKNAPLVETTFSNYLDVGVAARIVLKFHKLREENPELFQSRLGNKFLYGEVGFRDFLVTPNIALRGLKIFCDGEEVPLPYLEGVCVVNIPSFAGGVELWDTCPDSVFSTTSRSPGRLSPLASHRHSSHDLSVSLAAEHGLPLSLASKKLLKQSVSSASLACEVFAARASQESRSALGRSPRGRGAGNSLEMVRLSSSPSYSSSSSSFSFPQPAGALKAAPDLSSSSSSASLSSSYTTGQLATAGRSPGPSPSPLSLLPRRPFSATAKATAEACVSSPFGAPGPGMRRRDEDGVDCEAAQGAVIGHCCCCGAKISLTSSSSSPSGSASAFSLSSSLLSTACSAPGPHAGLSRGRDERGGDRRGTAAPRQDLQSPVPFSSSSFSTAGRVSGSQPSLPLSLYSPHPFSAPALRRGDSAPLRLDAERLGRRREGWGATAIDGAEAERSATGPCKEAETRGGGEEAREGAATAHRESKSRHIRRKETVSFQSRSSSSSFAGEPAATTGEDTATSDEEETAERMRTRALRQELRRTCSSSSISDFPLSPASSSLILSSDPRDHAKAPEISAMRLRRRCFSAEPRAGRRRGRDEVQTVAQGGERRIKSAGGLHAARREKKNGMLCCGVCCGCSSLGVPAGVCCAAPEGAVEDERRRAKKERRKSAFASSGGARGEAGGRQGEAATTRRREERSALFASGGDTASGEDEGDLETRAEKKAMRFRPASARTARPSSELYGGVGGLFGGPDREREAAEQAPLPAGDKLLHHANHASTNGNARARWRQQSINDQLIEVVGFKSLFHLGQVQVGLAKPVRICQGRELKLILPQEVPLQIDGEPTMLQANTTMHITWNAETPVLLASDKSAERQTLATVQQVNFCENFCVSAVFCLQVLATAYSRGLLNDYQFAQLAKEFQKRF</sequence>
<dbReference type="SMART" id="SM00046">
    <property type="entry name" value="DAGKc"/>
    <property type="match status" value="1"/>
</dbReference>
<keyword evidence="8 12" id="KW-0418">Kinase</keyword>
<keyword evidence="18" id="KW-1185">Reference proteome</keyword>
<feature type="compositionally biased region" description="Basic and acidic residues" evidence="13">
    <location>
        <begin position="1351"/>
        <end position="1362"/>
    </location>
</feature>
<evidence type="ECO:0000256" key="12">
    <source>
        <dbReference type="RuleBase" id="RU361128"/>
    </source>
</evidence>
<dbReference type="GO" id="GO:0008270">
    <property type="term" value="F:zinc ion binding"/>
    <property type="evidence" value="ECO:0007669"/>
    <property type="project" value="UniProtKB-KW"/>
</dbReference>
<reference evidence="17 18" key="1">
    <citation type="submission" date="2017-09" db="EMBL/GenBank/DDBJ databases">
        <title>Genome sequencing of Besnoitia besnoiti strain Bb-Ger1.</title>
        <authorList>
            <person name="Schares G."/>
            <person name="Venepally P."/>
            <person name="Lorenzi H.A."/>
        </authorList>
    </citation>
    <scope>NUCLEOTIDE SEQUENCE [LARGE SCALE GENOMIC DNA]</scope>
    <source>
        <strain evidence="17 18">Bb-Ger1</strain>
    </source>
</reference>
<feature type="compositionally biased region" description="Low complexity" evidence="13">
    <location>
        <begin position="1534"/>
        <end position="1552"/>
    </location>
</feature>
<dbReference type="InterPro" id="IPR001206">
    <property type="entry name" value="Diacylglycerol_kinase_cat_dom"/>
</dbReference>
<dbReference type="KEGG" id="bbes:BESB_082100"/>
<dbReference type="EC" id="2.7.1.107" evidence="12"/>
<dbReference type="GO" id="GO:0005524">
    <property type="term" value="F:ATP binding"/>
    <property type="evidence" value="ECO:0007669"/>
    <property type="project" value="UniProtKB-KW"/>
</dbReference>
<dbReference type="GeneID" id="40313136"/>
<evidence type="ECO:0000259" key="15">
    <source>
        <dbReference type="PROSITE" id="PS50081"/>
    </source>
</evidence>
<comment type="caution">
    <text evidence="17">The sequence shown here is derived from an EMBL/GenBank/DDBJ whole genome shotgun (WGS) entry which is preliminary data.</text>
</comment>
<dbReference type="SMART" id="SM00109">
    <property type="entry name" value="C1"/>
    <property type="match status" value="2"/>
</dbReference>
<feature type="domain" description="Phorbol-ester/DAG-type" evidence="15">
    <location>
        <begin position="241"/>
        <end position="293"/>
    </location>
</feature>
<dbReference type="Pfam" id="PF00609">
    <property type="entry name" value="DAGK_acc"/>
    <property type="match status" value="2"/>
</dbReference>
<dbReference type="PROSITE" id="PS50081">
    <property type="entry name" value="ZF_DAG_PE_2"/>
    <property type="match status" value="2"/>
</dbReference>
<feature type="compositionally biased region" description="Low complexity" evidence="13">
    <location>
        <begin position="578"/>
        <end position="598"/>
    </location>
</feature>
<feature type="compositionally biased region" description="Basic and acidic residues" evidence="13">
    <location>
        <begin position="877"/>
        <end position="886"/>
    </location>
</feature>
<feature type="region of interest" description="Disordered" evidence="13">
    <location>
        <begin position="1237"/>
        <end position="1259"/>
    </location>
</feature>
<feature type="compositionally biased region" description="Acidic residues" evidence="13">
    <location>
        <begin position="846"/>
        <end position="855"/>
    </location>
</feature>
<keyword evidence="10 12" id="KW-0067">ATP-binding</keyword>
<dbReference type="InterPro" id="IPR002219">
    <property type="entry name" value="PKC_DAG/PE"/>
</dbReference>
<accession>A0A2A9M9M0</accession>
<feature type="compositionally biased region" description="Low complexity" evidence="13">
    <location>
        <begin position="11"/>
        <end position="30"/>
    </location>
</feature>
<feature type="domain" description="Phorbol-ester/DAG-type" evidence="15">
    <location>
        <begin position="176"/>
        <end position="231"/>
    </location>
</feature>
<evidence type="ECO:0000256" key="11">
    <source>
        <dbReference type="ARBA" id="ARBA00023136"/>
    </source>
</evidence>
<evidence type="ECO:0000256" key="3">
    <source>
        <dbReference type="ARBA" id="ARBA00022679"/>
    </source>
</evidence>
<feature type="region of interest" description="Disordered" evidence="13">
    <location>
        <begin position="1645"/>
        <end position="1727"/>
    </location>
</feature>
<name>A0A2A9M9M0_BESBE</name>
<keyword evidence="6 12" id="KW-0547">Nucleotide-binding</keyword>
<dbReference type="OrthoDB" id="331874at2759"/>
<dbReference type="PROSITE" id="PS50146">
    <property type="entry name" value="DAGK"/>
    <property type="match status" value="1"/>
</dbReference>
<keyword evidence="7" id="KW-0863">Zinc-finger</keyword>
<dbReference type="Pfam" id="PF00130">
    <property type="entry name" value="C1_1"/>
    <property type="match status" value="2"/>
</dbReference>
<feature type="compositionally biased region" description="Low complexity" evidence="13">
    <location>
        <begin position="1372"/>
        <end position="1394"/>
    </location>
</feature>
<keyword evidence="14" id="KW-0812">Transmembrane</keyword>
<evidence type="ECO:0000256" key="8">
    <source>
        <dbReference type="ARBA" id="ARBA00022777"/>
    </source>
</evidence>
<feature type="compositionally biased region" description="Basic and acidic residues" evidence="13">
    <location>
        <begin position="1450"/>
        <end position="1471"/>
    </location>
</feature>
<feature type="region of interest" description="Disordered" evidence="13">
    <location>
        <begin position="1534"/>
        <end position="1562"/>
    </location>
</feature>
<dbReference type="CDD" id="cd00029">
    <property type="entry name" value="C1"/>
    <property type="match status" value="1"/>
</dbReference>
<feature type="region of interest" description="Disordered" evidence="13">
    <location>
        <begin position="843"/>
        <end position="944"/>
    </location>
</feature>
<keyword evidence="4" id="KW-0479">Metal-binding</keyword>
<protein>
    <recommendedName>
        <fullName evidence="12">Diacylglycerol kinase</fullName>
        <shortName evidence="12">DAG kinase</shortName>
        <ecNumber evidence="12">2.7.1.107</ecNumber>
    </recommendedName>
</protein>
<feature type="region of interest" description="Disordered" evidence="13">
    <location>
        <begin position="1577"/>
        <end position="1596"/>
    </location>
</feature>
<dbReference type="EMBL" id="NWUJ01000009">
    <property type="protein sequence ID" value="PFH33011.1"/>
    <property type="molecule type" value="Genomic_DNA"/>
</dbReference>
<feature type="region of interest" description="Disordered" evidence="13">
    <location>
        <begin position="1342"/>
        <end position="1394"/>
    </location>
</feature>
<dbReference type="GO" id="GO:0007200">
    <property type="term" value="P:phospholipase C-activating G protein-coupled receptor signaling pathway"/>
    <property type="evidence" value="ECO:0007669"/>
    <property type="project" value="InterPro"/>
</dbReference>
<dbReference type="InterPro" id="IPR016064">
    <property type="entry name" value="NAD/diacylglycerol_kinase_sf"/>
</dbReference>
<dbReference type="InterPro" id="IPR000756">
    <property type="entry name" value="Diacylglycerol_kin_accessory"/>
</dbReference>
<dbReference type="Gene3D" id="3.30.60.20">
    <property type="match status" value="2"/>
</dbReference>
<evidence type="ECO:0000256" key="14">
    <source>
        <dbReference type="SAM" id="Phobius"/>
    </source>
</evidence>
<evidence type="ECO:0000313" key="17">
    <source>
        <dbReference type="EMBL" id="PFH33011.1"/>
    </source>
</evidence>
<dbReference type="CDD" id="cd20805">
    <property type="entry name" value="C1_DGK_rpt2"/>
    <property type="match status" value="1"/>
</dbReference>
<dbReference type="STRING" id="94643.A0A2A9M9M0"/>
<feature type="region of interest" description="Disordered" evidence="13">
    <location>
        <begin position="372"/>
        <end position="726"/>
    </location>
</feature>
<dbReference type="InterPro" id="IPR037607">
    <property type="entry name" value="DGK"/>
</dbReference>
<dbReference type="RefSeq" id="XP_029217020.1">
    <property type="nucleotide sequence ID" value="XM_029366560.1"/>
</dbReference>
<dbReference type="SUPFAM" id="SSF57889">
    <property type="entry name" value="Cysteine-rich domain"/>
    <property type="match status" value="2"/>
</dbReference>
<dbReference type="GO" id="GO:0016020">
    <property type="term" value="C:membrane"/>
    <property type="evidence" value="ECO:0007669"/>
    <property type="project" value="UniProtKB-SubCell"/>
</dbReference>
<gene>
    <name evidence="17" type="ORF">BESB_082100</name>
</gene>
<keyword evidence="14" id="KW-1133">Transmembrane helix</keyword>
<evidence type="ECO:0000256" key="1">
    <source>
        <dbReference type="ARBA" id="ARBA00004370"/>
    </source>
</evidence>
<keyword evidence="3 12" id="KW-0808">Transferase</keyword>
<evidence type="ECO:0000256" key="4">
    <source>
        <dbReference type="ARBA" id="ARBA00022723"/>
    </source>
</evidence>
<comment type="catalytic activity">
    <reaction evidence="12">
        <text>a 1,2-diacyl-sn-glycerol + ATP = a 1,2-diacyl-sn-glycero-3-phosphate + ADP + H(+)</text>
        <dbReference type="Rhea" id="RHEA:10272"/>
        <dbReference type="ChEBI" id="CHEBI:15378"/>
        <dbReference type="ChEBI" id="CHEBI:17815"/>
        <dbReference type="ChEBI" id="CHEBI:30616"/>
        <dbReference type="ChEBI" id="CHEBI:58608"/>
        <dbReference type="ChEBI" id="CHEBI:456216"/>
        <dbReference type="EC" id="2.7.1.107"/>
    </reaction>
</comment>
<feature type="compositionally biased region" description="Basic and acidic residues" evidence="13">
    <location>
        <begin position="436"/>
        <end position="475"/>
    </location>
</feature>
<evidence type="ECO:0000256" key="10">
    <source>
        <dbReference type="ARBA" id="ARBA00022840"/>
    </source>
</evidence>
<keyword evidence="9" id="KW-0862">Zinc</keyword>